<organism evidence="1 2">
    <name type="scientific">Mycoplasma miroungigenitalium</name>
    <dbReference type="NCBI Taxonomy" id="754515"/>
    <lineage>
        <taxon>Bacteria</taxon>
        <taxon>Bacillati</taxon>
        <taxon>Mycoplasmatota</taxon>
        <taxon>Mollicutes</taxon>
        <taxon>Mycoplasmataceae</taxon>
        <taxon>Mycoplasma</taxon>
    </lineage>
</organism>
<dbReference type="RefSeq" id="WP_171111258.1">
    <property type="nucleotide sequence ID" value="NZ_CP053096.1"/>
</dbReference>
<dbReference type="PANTHER" id="PTHR22603">
    <property type="entry name" value="CHOLINE/ETHANOALAMINE KINASE"/>
    <property type="match status" value="1"/>
</dbReference>
<dbReference type="AlphaFoldDB" id="A0A6M4JBL6"/>
<dbReference type="Pfam" id="PF01633">
    <property type="entry name" value="Choline_kinase"/>
    <property type="match status" value="1"/>
</dbReference>
<evidence type="ECO:0000313" key="2">
    <source>
        <dbReference type="Proteomes" id="UP000500686"/>
    </source>
</evidence>
<sequence length="474" mass="55852">MTNYMQFLKENISKELLSELSDIEFIYKGFHNYTFKAKYKRKDVQVRIPISNLVNHDIEELVLKSLSATLYYENGILIREWFQGKTLEYIKLTKEIQLKVIKKIKEFHQLTLNVPKMDFHHYKKGSKKYVDLVAKYTKDADLVTSHCDLSAKNILINETGNIELIDFEWVRKAHPFFDAITLVQSQNFNPEIVKTEFCMTDQQFEEITFISDEFRQHGYESVYSNFVINSDTPKIGKGLTNLSYVQNDLFIQIKQKNGFNHLNKLSLFDKLKCNEKVIFENENMIIRKYINSLDINFSNEYIIANIAKAISELHCSQIQLKNNSIRQRIEKYIEMLNDHIKFNLIFTPDIIKTLLIYAEFLTNDVPSHNDLNKENILLDNTNNIKFIDFEYSSMNNIYFDLSYCASALVLSSELELKFLNSYSENSNRIIDINEYYKTKALANFYGIAWSLTINPEFDFSWLTNNVLDNLIYFK</sequence>
<accession>A0A6M4JBL6</accession>
<name>A0A6M4JBL6_9MOLU</name>
<proteinExistence type="predicted"/>
<dbReference type="Gene3D" id="3.90.1200.10">
    <property type="match status" value="2"/>
</dbReference>
<evidence type="ECO:0000313" key="1">
    <source>
        <dbReference type="EMBL" id="QJR43477.1"/>
    </source>
</evidence>
<dbReference type="InterPro" id="IPR011009">
    <property type="entry name" value="Kinase-like_dom_sf"/>
</dbReference>
<dbReference type="KEGG" id="mmir:HLA87_01595"/>
<protein>
    <submittedName>
        <fullName evidence="1">Phosphotransferase</fullName>
    </submittedName>
</protein>
<dbReference type="GO" id="GO:0006646">
    <property type="term" value="P:phosphatidylethanolamine biosynthetic process"/>
    <property type="evidence" value="ECO:0007669"/>
    <property type="project" value="TreeGrafter"/>
</dbReference>
<dbReference type="PANTHER" id="PTHR22603:SF66">
    <property type="entry name" value="ETHANOLAMINE KINASE"/>
    <property type="match status" value="1"/>
</dbReference>
<keyword evidence="1" id="KW-0808">Transferase</keyword>
<reference evidence="1 2" key="1">
    <citation type="submission" date="2020-05" db="EMBL/GenBank/DDBJ databases">
        <title>Novel Mycoplasma species detected in Mirounga angustirostris (northern elephant seal) from the USA.</title>
        <authorList>
            <person name="Volokhov D.V."/>
        </authorList>
    </citation>
    <scope>NUCLEOTIDE SEQUENCE [LARGE SCALE GENOMIC DNA]</scope>
    <source>
        <strain evidence="1 2">Mirounga ES2806-GEN</strain>
    </source>
</reference>
<dbReference type="GO" id="GO:0005737">
    <property type="term" value="C:cytoplasm"/>
    <property type="evidence" value="ECO:0007669"/>
    <property type="project" value="TreeGrafter"/>
</dbReference>
<gene>
    <name evidence="1" type="ORF">HLA87_01595</name>
</gene>
<dbReference type="GO" id="GO:0004305">
    <property type="term" value="F:ethanolamine kinase activity"/>
    <property type="evidence" value="ECO:0007669"/>
    <property type="project" value="TreeGrafter"/>
</dbReference>
<keyword evidence="2" id="KW-1185">Reference proteome</keyword>
<dbReference type="Proteomes" id="UP000500686">
    <property type="component" value="Chromosome"/>
</dbReference>
<dbReference type="EMBL" id="CP053096">
    <property type="protein sequence ID" value="QJR43477.1"/>
    <property type="molecule type" value="Genomic_DNA"/>
</dbReference>
<dbReference type="SUPFAM" id="SSF56112">
    <property type="entry name" value="Protein kinase-like (PK-like)"/>
    <property type="match status" value="2"/>
</dbReference>